<proteinExistence type="predicted"/>
<dbReference type="EMBL" id="QRHE01000001">
    <property type="protein sequence ID" value="RHF53448.1"/>
    <property type="molecule type" value="Genomic_DNA"/>
</dbReference>
<protein>
    <submittedName>
        <fullName evidence="1">Uncharacterized protein</fullName>
    </submittedName>
</protein>
<dbReference type="Proteomes" id="UP000283442">
    <property type="component" value="Unassembled WGS sequence"/>
</dbReference>
<comment type="caution">
    <text evidence="1">The sequence shown here is derived from an EMBL/GenBank/DDBJ whole genome shotgun (WGS) entry which is preliminary data.</text>
</comment>
<dbReference type="OrthoDB" id="1975547at2"/>
<gene>
    <name evidence="1" type="ORF">DW674_00880</name>
</gene>
<organism evidence="1 2">
    <name type="scientific">Mitsuokella multacida</name>
    <dbReference type="NCBI Taxonomy" id="52226"/>
    <lineage>
        <taxon>Bacteria</taxon>
        <taxon>Bacillati</taxon>
        <taxon>Bacillota</taxon>
        <taxon>Negativicutes</taxon>
        <taxon>Selenomonadales</taxon>
        <taxon>Selenomonadaceae</taxon>
        <taxon>Mitsuokella</taxon>
    </lineage>
</organism>
<accession>A0A414NZL8</accession>
<evidence type="ECO:0000313" key="2">
    <source>
        <dbReference type="Proteomes" id="UP000283442"/>
    </source>
</evidence>
<reference evidence="1 2" key="1">
    <citation type="submission" date="2018-08" db="EMBL/GenBank/DDBJ databases">
        <title>A genome reference for cultivated species of the human gut microbiota.</title>
        <authorList>
            <person name="Zou Y."/>
            <person name="Xue W."/>
            <person name="Luo G."/>
        </authorList>
    </citation>
    <scope>NUCLEOTIDE SEQUENCE [LARGE SCALE GENOMIC DNA]</scope>
    <source>
        <strain evidence="1 2">AM25-21AC</strain>
    </source>
</reference>
<sequence length="192" mass="22227">MRLARAMRRKAERSATVGELQAVKSYAKAKKAVRHATTHEIVMQAAVRRQAVVEIMATIVVAMRRSYGWGMDRLLRLRKKMRVQMECLKGRYVKLEEMEAIVEKELDWGFQHEQTDTWETRRKVEYRAVRVMSAVFLIALHDEFGFGKKRAMRAYKELADIWTAIHDGSLTMEAMWKEHDAVGKSAGKTLAL</sequence>
<dbReference type="AlphaFoldDB" id="A0A414NZL8"/>
<evidence type="ECO:0000313" key="1">
    <source>
        <dbReference type="EMBL" id="RHF53448.1"/>
    </source>
</evidence>
<dbReference type="RefSeq" id="WP_118174488.1">
    <property type="nucleotide sequence ID" value="NZ_JAQEAO010000018.1"/>
</dbReference>
<name>A0A414NZL8_9FIRM</name>